<name>A0A1A9UZY2_GLOAU</name>
<sequence length="314" mass="34408">MMTAATLKLHAGSRQQCIQQNVITGTSGKSGTPLASKLHDFNQHALIMGSISNAPLYTSNGYLQVYLVILHRPPTTTPTIYSHNSSSTTKIHSDNQLPSKQVNLVETGFPAAYEISHHKQSLVKSGFLAAYETSHKCPTDKQVDFEEPTPSASLHSTPRSDQHIISPIVANVDPYLSANGPTSQRRKAKGTRLLARLSQYKNHNGNITTTSVNSTTTTVTTSPINRALPMQRRQYVQTNGNENKVSYETEVKRISSYSPIPTHPALLREQALRYHREMTAPSSAQATGSATAFQRNSCERSHIHSTTAANTPPH</sequence>
<reference evidence="2" key="1">
    <citation type="submission" date="2020-05" db="UniProtKB">
        <authorList>
            <consortium name="EnsemblMetazoa"/>
        </authorList>
    </citation>
    <scope>IDENTIFICATION</scope>
    <source>
        <strain evidence="2">TTRI</strain>
    </source>
</reference>
<evidence type="ECO:0000313" key="2">
    <source>
        <dbReference type="EnsemblMetazoa" id="GAUT021241-PA"/>
    </source>
</evidence>
<organism evidence="2 3">
    <name type="scientific">Glossina austeni</name>
    <name type="common">Savannah tsetse fly</name>
    <dbReference type="NCBI Taxonomy" id="7395"/>
    <lineage>
        <taxon>Eukaryota</taxon>
        <taxon>Metazoa</taxon>
        <taxon>Ecdysozoa</taxon>
        <taxon>Arthropoda</taxon>
        <taxon>Hexapoda</taxon>
        <taxon>Insecta</taxon>
        <taxon>Pterygota</taxon>
        <taxon>Neoptera</taxon>
        <taxon>Endopterygota</taxon>
        <taxon>Diptera</taxon>
        <taxon>Brachycera</taxon>
        <taxon>Muscomorpha</taxon>
        <taxon>Hippoboscoidea</taxon>
        <taxon>Glossinidae</taxon>
        <taxon>Glossina</taxon>
    </lineage>
</organism>
<protein>
    <submittedName>
        <fullName evidence="2">Uncharacterized protein</fullName>
    </submittedName>
</protein>
<dbReference type="VEuPathDB" id="VectorBase:GAUT021241"/>
<proteinExistence type="predicted"/>
<dbReference type="Proteomes" id="UP000078200">
    <property type="component" value="Unassembled WGS sequence"/>
</dbReference>
<keyword evidence="3" id="KW-1185">Reference proteome</keyword>
<dbReference type="EnsemblMetazoa" id="GAUT021241-RA">
    <property type="protein sequence ID" value="GAUT021241-PA"/>
    <property type="gene ID" value="GAUT021241"/>
</dbReference>
<feature type="compositionally biased region" description="Polar residues" evidence="1">
    <location>
        <begin position="150"/>
        <end position="159"/>
    </location>
</feature>
<evidence type="ECO:0000256" key="1">
    <source>
        <dbReference type="SAM" id="MobiDB-lite"/>
    </source>
</evidence>
<feature type="region of interest" description="Disordered" evidence="1">
    <location>
        <begin position="139"/>
        <end position="160"/>
    </location>
</feature>
<dbReference type="AlphaFoldDB" id="A0A1A9UZY2"/>
<accession>A0A1A9UZY2</accession>
<evidence type="ECO:0000313" key="3">
    <source>
        <dbReference type="Proteomes" id="UP000078200"/>
    </source>
</evidence>